<dbReference type="AlphaFoldDB" id="A0A314YRR3"/>
<reference evidence="1 2" key="1">
    <citation type="submission" date="2018-02" db="EMBL/GenBank/DDBJ databases">
        <title>Draft genome of wild Prunus yedoensis var. nudiflora.</title>
        <authorList>
            <person name="Baek S."/>
            <person name="Kim J.-H."/>
            <person name="Choi K."/>
            <person name="Kim G.-B."/>
            <person name="Cho A."/>
            <person name="Jang H."/>
            <person name="Shin C.-H."/>
            <person name="Yu H.-J."/>
            <person name="Mun J.-H."/>
        </authorList>
    </citation>
    <scope>NUCLEOTIDE SEQUENCE [LARGE SCALE GENOMIC DNA]</scope>
    <source>
        <strain evidence="2">cv. Jeju island</strain>
        <tissue evidence="1">Leaf</tissue>
    </source>
</reference>
<dbReference type="Proteomes" id="UP000250321">
    <property type="component" value="Unassembled WGS sequence"/>
</dbReference>
<protein>
    <submittedName>
        <fullName evidence="1">Uncharacterized protein</fullName>
    </submittedName>
</protein>
<accession>A0A314YRR3</accession>
<proteinExistence type="predicted"/>
<evidence type="ECO:0000313" key="1">
    <source>
        <dbReference type="EMBL" id="PQQ07448.1"/>
    </source>
</evidence>
<name>A0A314YRR3_PRUYE</name>
<gene>
    <name evidence="1" type="ORF">Pyn_38460</name>
</gene>
<organism evidence="1 2">
    <name type="scientific">Prunus yedoensis var. nudiflora</name>
    <dbReference type="NCBI Taxonomy" id="2094558"/>
    <lineage>
        <taxon>Eukaryota</taxon>
        <taxon>Viridiplantae</taxon>
        <taxon>Streptophyta</taxon>
        <taxon>Embryophyta</taxon>
        <taxon>Tracheophyta</taxon>
        <taxon>Spermatophyta</taxon>
        <taxon>Magnoliopsida</taxon>
        <taxon>eudicotyledons</taxon>
        <taxon>Gunneridae</taxon>
        <taxon>Pentapetalae</taxon>
        <taxon>rosids</taxon>
        <taxon>fabids</taxon>
        <taxon>Rosales</taxon>
        <taxon>Rosaceae</taxon>
        <taxon>Amygdaloideae</taxon>
        <taxon>Amygdaleae</taxon>
        <taxon>Prunus</taxon>
    </lineage>
</organism>
<comment type="caution">
    <text evidence="1">The sequence shown here is derived from an EMBL/GenBank/DDBJ whole genome shotgun (WGS) entry which is preliminary data.</text>
</comment>
<evidence type="ECO:0000313" key="2">
    <source>
        <dbReference type="Proteomes" id="UP000250321"/>
    </source>
</evidence>
<dbReference type="EMBL" id="PJQY01000856">
    <property type="protein sequence ID" value="PQQ07448.1"/>
    <property type="molecule type" value="Genomic_DNA"/>
</dbReference>
<sequence length="129" mass="14561">MASSSALSSTPKLLAEEVLHPRQPFLPIWGHGWPLLLAPDDVPILEVPPSKAERSTKLFFKWATSLSGIPPSIEGPRTQESVATPSSLVQGEIMLGRTEPWISGRCLQTPYERLETELQQMWRYWRPLK</sequence>
<keyword evidence="2" id="KW-1185">Reference proteome</keyword>